<proteinExistence type="predicted"/>
<keyword evidence="2" id="KW-1185">Reference proteome</keyword>
<gene>
    <name evidence="1" type="ORF">BJX66DRAFT_339081</name>
</gene>
<organism evidence="1 2">
    <name type="scientific">Aspergillus keveii</name>
    <dbReference type="NCBI Taxonomy" id="714993"/>
    <lineage>
        <taxon>Eukaryota</taxon>
        <taxon>Fungi</taxon>
        <taxon>Dikarya</taxon>
        <taxon>Ascomycota</taxon>
        <taxon>Pezizomycotina</taxon>
        <taxon>Eurotiomycetes</taxon>
        <taxon>Eurotiomycetidae</taxon>
        <taxon>Eurotiales</taxon>
        <taxon>Aspergillaceae</taxon>
        <taxon>Aspergillus</taxon>
        <taxon>Aspergillus subgen. Nidulantes</taxon>
    </lineage>
</organism>
<protein>
    <submittedName>
        <fullName evidence="1">Uncharacterized protein</fullName>
    </submittedName>
</protein>
<evidence type="ECO:0000313" key="1">
    <source>
        <dbReference type="EMBL" id="KAL2793173.1"/>
    </source>
</evidence>
<accession>A0ABR4G2D0</accession>
<reference evidence="1 2" key="1">
    <citation type="submission" date="2024-07" db="EMBL/GenBank/DDBJ databases">
        <title>Section-level genome sequencing and comparative genomics of Aspergillus sections Usti and Cavernicolus.</title>
        <authorList>
            <consortium name="Lawrence Berkeley National Laboratory"/>
            <person name="Nybo J.L."/>
            <person name="Vesth T.C."/>
            <person name="Theobald S."/>
            <person name="Frisvad J.C."/>
            <person name="Larsen T.O."/>
            <person name="Kjaerboelling I."/>
            <person name="Rothschild-Mancinelli K."/>
            <person name="Lyhne E.K."/>
            <person name="Kogle M.E."/>
            <person name="Barry K."/>
            <person name="Clum A."/>
            <person name="Na H."/>
            <person name="Ledsgaard L."/>
            <person name="Lin J."/>
            <person name="Lipzen A."/>
            <person name="Kuo A."/>
            <person name="Riley R."/>
            <person name="Mondo S."/>
            <person name="Labutti K."/>
            <person name="Haridas S."/>
            <person name="Pangalinan J."/>
            <person name="Salamov A.A."/>
            <person name="Simmons B.A."/>
            <person name="Magnuson J.K."/>
            <person name="Chen J."/>
            <person name="Drula E."/>
            <person name="Henrissat B."/>
            <person name="Wiebenga A."/>
            <person name="Lubbers R.J."/>
            <person name="Gomes A.C."/>
            <person name="Makela M.R."/>
            <person name="Stajich J."/>
            <person name="Grigoriev I.V."/>
            <person name="Mortensen U.H."/>
            <person name="De Vries R.P."/>
            <person name="Baker S.E."/>
            <person name="Andersen M.R."/>
        </authorList>
    </citation>
    <scope>NUCLEOTIDE SEQUENCE [LARGE SCALE GENOMIC DNA]</scope>
    <source>
        <strain evidence="1 2">CBS 209.92</strain>
    </source>
</reference>
<name>A0ABR4G2D0_9EURO</name>
<dbReference type="Proteomes" id="UP001610563">
    <property type="component" value="Unassembled WGS sequence"/>
</dbReference>
<sequence length="239" mass="26534">MVRVHIDDIDYLAPSAVCLKSGTSLQSSALVCATGWKTGPGFPITSADGQAICPPRADPELLDGARSHLYDQFPGLARVPVTTQKPHHENEFPSNLARFMVPLDRLTDRSIVFLGRIETPHTAILAQAQALWAVAYLGGRIKLGPHKCCRYDESAGQCNSLLCLRWESALQGEFCRIMAPPGRTKRKPQMLLDALLYVDVLLADLGLDSRRTGNPLLELFHSYGPMDYRGLIDEWKHRQ</sequence>
<comment type="caution">
    <text evidence="1">The sequence shown here is derived from an EMBL/GenBank/DDBJ whole genome shotgun (WGS) entry which is preliminary data.</text>
</comment>
<dbReference type="EMBL" id="JBFTWV010000061">
    <property type="protein sequence ID" value="KAL2793173.1"/>
    <property type="molecule type" value="Genomic_DNA"/>
</dbReference>
<evidence type="ECO:0000313" key="2">
    <source>
        <dbReference type="Proteomes" id="UP001610563"/>
    </source>
</evidence>